<accession>A0AAX1N2A8</accession>
<dbReference type="RefSeq" id="WP_169666907.1">
    <property type="nucleotide sequence ID" value="NZ_CP076132.1"/>
</dbReference>
<organism evidence="1 2">
    <name type="scientific">Flammeovirga yaeyamensis</name>
    <dbReference type="NCBI Taxonomy" id="367791"/>
    <lineage>
        <taxon>Bacteria</taxon>
        <taxon>Pseudomonadati</taxon>
        <taxon>Bacteroidota</taxon>
        <taxon>Cytophagia</taxon>
        <taxon>Cytophagales</taxon>
        <taxon>Flammeovirgaceae</taxon>
        <taxon>Flammeovirga</taxon>
    </lineage>
</organism>
<dbReference type="EMBL" id="CP076132">
    <property type="protein sequence ID" value="QWG01675.1"/>
    <property type="molecule type" value="Genomic_DNA"/>
</dbReference>
<protein>
    <submittedName>
        <fullName evidence="1">Uncharacterized protein</fullName>
    </submittedName>
</protein>
<dbReference type="AlphaFoldDB" id="A0AAX1N2A8"/>
<reference evidence="1 2" key="1">
    <citation type="submission" date="2021-05" db="EMBL/GenBank/DDBJ databases">
        <title>Comparative genomic studies on the polysaccharide-degrading batcterial strains of the Flammeovirga genus.</title>
        <authorList>
            <person name="Zewei F."/>
            <person name="Zheng Z."/>
            <person name="Yu L."/>
            <person name="Ruyue G."/>
            <person name="Yanhong M."/>
            <person name="Yuanyuan C."/>
            <person name="Jingyan G."/>
            <person name="Wenjun H."/>
        </authorList>
    </citation>
    <scope>NUCLEOTIDE SEQUENCE [LARGE SCALE GENOMIC DNA]</scope>
    <source>
        <strain evidence="1 2">NBRC:100898</strain>
    </source>
</reference>
<proteinExistence type="predicted"/>
<gene>
    <name evidence="1" type="ORF">KMW28_18825</name>
</gene>
<evidence type="ECO:0000313" key="2">
    <source>
        <dbReference type="Proteomes" id="UP000678679"/>
    </source>
</evidence>
<dbReference type="KEGG" id="fya:KMW28_18825"/>
<evidence type="ECO:0000313" key="1">
    <source>
        <dbReference type="EMBL" id="QWG01675.1"/>
    </source>
</evidence>
<dbReference type="Proteomes" id="UP000678679">
    <property type="component" value="Chromosome 1"/>
</dbReference>
<sequence length="288" mass="32565">MKLNTIISIVMIFFFSSSIYAQLIPVEIDLSKKNPTYPFKPSDMPHFTNNTDDIELSSPVSVLTEEGEYVSGQIKFVSGSIDNIITQIHVKDQATGQKVKLKLENIKSVFIGTSKDVKVSDLVNQHQSISYVGDKDLSKVMISKSQVSYFEKINITKGKKVKPVLLQAINYDSSNEVTVFYDPKGKNTQVKVHLQIEEKGYKFKGAVMEFVPNSYYVKNNANNEVAQISEKEFKKSGGNYPENIFMNQAVVTRLNEGNEASVIKYSKDNWAFFLMNAINYNQHVQVEL</sequence>
<keyword evidence="2" id="KW-1185">Reference proteome</keyword>
<name>A0AAX1N2A8_9BACT</name>